<comment type="caution">
    <text evidence="2">The sequence shown here is derived from an EMBL/GenBank/DDBJ whole genome shotgun (WGS) entry which is preliminary data.</text>
</comment>
<sequence length="94" mass="10090">MSVGEKDLEAAAAAAVPASGDDDAAASAAGRRRRDGSSVYERCVSGLELALEAGRPLRELDPEKIKEEIKRWAKAVVAYARQLSFGSKQQRSEN</sequence>
<name>A0A8J5G9W9_ZINOF</name>
<dbReference type="Proteomes" id="UP000734854">
    <property type="component" value="Unassembled WGS sequence"/>
</dbReference>
<evidence type="ECO:0000313" key="2">
    <source>
        <dbReference type="EMBL" id="KAG6503985.1"/>
    </source>
</evidence>
<accession>A0A8J5G9W9</accession>
<dbReference type="OrthoDB" id="640098at2759"/>
<dbReference type="PANTHER" id="PTHR36484:SF2">
    <property type="entry name" value="OS01G0558700 PROTEIN"/>
    <property type="match status" value="1"/>
</dbReference>
<evidence type="ECO:0000256" key="1">
    <source>
        <dbReference type="SAM" id="MobiDB-lite"/>
    </source>
</evidence>
<dbReference type="AlphaFoldDB" id="A0A8J5G9W9"/>
<reference evidence="2 3" key="1">
    <citation type="submission" date="2020-08" db="EMBL/GenBank/DDBJ databases">
        <title>Plant Genome Project.</title>
        <authorList>
            <person name="Zhang R.-G."/>
        </authorList>
    </citation>
    <scope>NUCLEOTIDE SEQUENCE [LARGE SCALE GENOMIC DNA]</scope>
    <source>
        <tissue evidence="2">Rhizome</tissue>
    </source>
</reference>
<dbReference type="EMBL" id="JACMSC010000010">
    <property type="protein sequence ID" value="KAG6503985.1"/>
    <property type="molecule type" value="Genomic_DNA"/>
</dbReference>
<dbReference type="PANTHER" id="PTHR36484">
    <property type="entry name" value="OS01G0558700 PROTEIN"/>
    <property type="match status" value="1"/>
</dbReference>
<proteinExistence type="predicted"/>
<feature type="region of interest" description="Disordered" evidence="1">
    <location>
        <begin position="1"/>
        <end position="39"/>
    </location>
</feature>
<keyword evidence="3" id="KW-1185">Reference proteome</keyword>
<evidence type="ECO:0000313" key="3">
    <source>
        <dbReference type="Proteomes" id="UP000734854"/>
    </source>
</evidence>
<organism evidence="2 3">
    <name type="scientific">Zingiber officinale</name>
    <name type="common">Ginger</name>
    <name type="synonym">Amomum zingiber</name>
    <dbReference type="NCBI Taxonomy" id="94328"/>
    <lineage>
        <taxon>Eukaryota</taxon>
        <taxon>Viridiplantae</taxon>
        <taxon>Streptophyta</taxon>
        <taxon>Embryophyta</taxon>
        <taxon>Tracheophyta</taxon>
        <taxon>Spermatophyta</taxon>
        <taxon>Magnoliopsida</taxon>
        <taxon>Liliopsida</taxon>
        <taxon>Zingiberales</taxon>
        <taxon>Zingiberaceae</taxon>
        <taxon>Zingiber</taxon>
    </lineage>
</organism>
<gene>
    <name evidence="2" type="ORF">ZIOFF_036309</name>
</gene>
<protein>
    <submittedName>
        <fullName evidence="2">Uncharacterized protein</fullName>
    </submittedName>
</protein>
<feature type="compositionally biased region" description="Low complexity" evidence="1">
    <location>
        <begin position="10"/>
        <end position="29"/>
    </location>
</feature>